<sequence length="154" mass="18553">MVNTIYPKVEKHSFKIITKDNIESYIEELNSYRDKIEKLSEEDKENLLRAIRYWNRGKVDDDKIDRFIDFYIAFEIIGKNLAKNEKQWVKEICEKYGLRREYEGAKINDIRDALVHAKHKKLSKEMAEELAIRYADKFGEDVFKLIIDFLNERR</sequence>
<evidence type="ECO:0000313" key="1">
    <source>
        <dbReference type="EMBL" id="ADB58807.1"/>
    </source>
</evidence>
<protein>
    <submittedName>
        <fullName evidence="1">Uncharacterized protein</fullName>
    </submittedName>
</protein>
<evidence type="ECO:0000313" key="2">
    <source>
        <dbReference type="Proteomes" id="UP000001901"/>
    </source>
</evidence>
<keyword evidence="2" id="KW-1185">Reference proteome</keyword>
<dbReference type="STRING" id="572546.Arcpr_1763"/>
<dbReference type="AlphaFoldDB" id="D2RFB3"/>
<reference evidence="1 2" key="1">
    <citation type="journal article" date="2010" name="Stand. Genomic Sci.">
        <title>Complete genome sequence of Archaeoglobus profundus type strain (AV18).</title>
        <authorList>
            <person name="von Jan M."/>
            <person name="Lapidus A."/>
            <person name="Del Rio T.G."/>
            <person name="Copeland A."/>
            <person name="Tice H."/>
            <person name="Cheng J.F."/>
            <person name="Lucas S."/>
            <person name="Chen F."/>
            <person name="Nolan M."/>
            <person name="Goodwin L."/>
            <person name="Han C."/>
            <person name="Pitluck S."/>
            <person name="Liolios K."/>
            <person name="Ivanova N."/>
            <person name="Mavromatis K."/>
            <person name="Ovchinnikova G."/>
            <person name="Chertkov O."/>
            <person name="Pati A."/>
            <person name="Chen A."/>
            <person name="Palaniappan K."/>
            <person name="Land M."/>
            <person name="Hauser L."/>
            <person name="Chang Y.J."/>
            <person name="Jeffries C.D."/>
            <person name="Saunders E."/>
            <person name="Brettin T."/>
            <person name="Detter J.C."/>
            <person name="Chain P."/>
            <person name="Eichinger K."/>
            <person name="Huber H."/>
            <person name="Spring S."/>
            <person name="Rohde M."/>
            <person name="Goker M."/>
            <person name="Wirth R."/>
            <person name="Woyke T."/>
            <person name="Bristow J."/>
            <person name="Eisen J.A."/>
            <person name="Markowitz V."/>
            <person name="Hugenholtz P."/>
            <person name="Kyrpides N.C."/>
            <person name="Klenk H.P."/>
        </authorList>
    </citation>
    <scope>NUCLEOTIDE SEQUENCE [LARGE SCALE GENOMIC DNA]</scope>
    <source>
        <strain evidence="2">DSM 5631 / JCM 9629 / NBRC 100127 / Av18</strain>
    </source>
</reference>
<name>D2RFB3_ARCPA</name>
<dbReference type="EMBL" id="CP001857">
    <property type="protein sequence ID" value="ADB58807.1"/>
    <property type="molecule type" value="Genomic_DNA"/>
</dbReference>
<gene>
    <name evidence="1" type="ordered locus">Arcpr_1763</name>
</gene>
<dbReference type="Proteomes" id="UP000001901">
    <property type="component" value="Chromosome"/>
</dbReference>
<proteinExistence type="predicted"/>
<organism evidence="1 2">
    <name type="scientific">Archaeoglobus profundus (strain DSM 5631 / JCM 9629 / NBRC 100127 / Av18)</name>
    <dbReference type="NCBI Taxonomy" id="572546"/>
    <lineage>
        <taxon>Archaea</taxon>
        <taxon>Methanobacteriati</taxon>
        <taxon>Methanobacteriota</taxon>
        <taxon>Archaeoglobi</taxon>
        <taxon>Archaeoglobales</taxon>
        <taxon>Archaeoglobaceae</taxon>
        <taxon>Archaeoglobus</taxon>
    </lineage>
</organism>
<accession>D2RFB3</accession>
<dbReference type="KEGG" id="apo:Arcpr_1763"/>
<dbReference type="PaxDb" id="572546-Arcpr_1763"/>
<dbReference type="HOGENOM" id="CLU_1700186_0_0_2"/>